<dbReference type="InterPro" id="IPR005031">
    <property type="entry name" value="COQ10_START"/>
</dbReference>
<evidence type="ECO:0000259" key="3">
    <source>
        <dbReference type="Pfam" id="PF03364"/>
    </source>
</evidence>
<evidence type="ECO:0000313" key="5">
    <source>
        <dbReference type="Proteomes" id="UP000011988"/>
    </source>
</evidence>
<protein>
    <submittedName>
        <fullName evidence="4">Polyketide cyclase/dehydrase</fullName>
    </submittedName>
</protein>
<comment type="similarity">
    <text evidence="1">Belongs to the ribosome association toxin RatA family.</text>
</comment>
<proteinExistence type="inferred from homology"/>
<dbReference type="AlphaFoldDB" id="M6CQA3"/>
<organism evidence="4 5">
    <name type="scientific">Leptospira alstonii serovar Sichuan str. 79601</name>
    <dbReference type="NCBI Taxonomy" id="1218565"/>
    <lineage>
        <taxon>Bacteria</taxon>
        <taxon>Pseudomonadati</taxon>
        <taxon>Spirochaetota</taxon>
        <taxon>Spirochaetia</taxon>
        <taxon>Leptospirales</taxon>
        <taxon>Leptospiraceae</taxon>
        <taxon>Leptospira</taxon>
    </lineage>
</organism>
<sequence>MIYKILMYVAGFLVFSVLGIYGIGASLPVDHFSSLERIFPANQNTIYGLIRNVKEYPSWRSNVKNVEEISSDSWKETYSDGEATAFSFVQDQRDKFIESKIMDEDKPFGGSWTFELSSVAGGTKLKITENGKVYSPVFRFFSKFVFGHTATIKEYFDFMDKRIGENPEIEY</sequence>
<accession>M6CQA3</accession>
<dbReference type="PATRIC" id="fig|1218565.3.peg.4238"/>
<dbReference type="EMBL" id="ANIK01000115">
    <property type="protein sequence ID" value="EMJ91023.1"/>
    <property type="molecule type" value="Genomic_DNA"/>
</dbReference>
<dbReference type="InterPro" id="IPR023393">
    <property type="entry name" value="START-like_dom_sf"/>
</dbReference>
<dbReference type="Pfam" id="PF03364">
    <property type="entry name" value="Polyketide_cyc"/>
    <property type="match status" value="1"/>
</dbReference>
<feature type="domain" description="Coenzyme Q-binding protein COQ10 START" evidence="3">
    <location>
        <begin position="40"/>
        <end position="149"/>
    </location>
</feature>
<dbReference type="NCBIfam" id="NF047583">
    <property type="entry name" value="LIC10604_fam"/>
    <property type="match status" value="1"/>
</dbReference>
<dbReference type="RefSeq" id="WP_020775104.1">
    <property type="nucleotide sequence ID" value="NZ_ANIK01000115.1"/>
</dbReference>
<dbReference type="Proteomes" id="UP000011988">
    <property type="component" value="Unassembled WGS sequence"/>
</dbReference>
<evidence type="ECO:0000313" key="4">
    <source>
        <dbReference type="EMBL" id="EMJ91023.1"/>
    </source>
</evidence>
<keyword evidence="2" id="KW-1133">Transmembrane helix</keyword>
<evidence type="ECO:0000256" key="2">
    <source>
        <dbReference type="SAM" id="Phobius"/>
    </source>
</evidence>
<name>M6CQA3_9LEPT</name>
<comment type="caution">
    <text evidence="4">The sequence shown here is derived from an EMBL/GenBank/DDBJ whole genome shotgun (WGS) entry which is preliminary data.</text>
</comment>
<keyword evidence="2" id="KW-0472">Membrane</keyword>
<keyword evidence="2" id="KW-0812">Transmembrane</keyword>
<dbReference type="SUPFAM" id="SSF55961">
    <property type="entry name" value="Bet v1-like"/>
    <property type="match status" value="1"/>
</dbReference>
<reference evidence="4 5" key="1">
    <citation type="submission" date="2013-01" db="EMBL/GenBank/DDBJ databases">
        <authorList>
            <person name="Harkins D.M."/>
            <person name="Durkin A.S."/>
            <person name="Brinkac L.M."/>
            <person name="Haft D.H."/>
            <person name="Selengut J.D."/>
            <person name="Sanka R."/>
            <person name="DePew J."/>
            <person name="Purushe J."/>
            <person name="Galloway R.L."/>
            <person name="Vinetz J.M."/>
            <person name="Sutton G.G."/>
            <person name="Nierman W.C."/>
            <person name="Fouts D.E."/>
        </authorList>
    </citation>
    <scope>NUCLEOTIDE SEQUENCE [LARGE SCALE GENOMIC DNA]</scope>
    <source>
        <strain evidence="4 5">79601</strain>
    </source>
</reference>
<dbReference type="OrthoDB" id="9803476at2"/>
<dbReference type="Gene3D" id="3.30.530.20">
    <property type="match status" value="1"/>
</dbReference>
<evidence type="ECO:0000256" key="1">
    <source>
        <dbReference type="ARBA" id="ARBA00008918"/>
    </source>
</evidence>
<feature type="transmembrane region" description="Helical" evidence="2">
    <location>
        <begin position="6"/>
        <end position="27"/>
    </location>
</feature>
<gene>
    <name evidence="4" type="ORF">LEP1GSC194_1466</name>
</gene>